<keyword evidence="1" id="KW-1133">Transmembrane helix</keyword>
<reference evidence="2 3" key="1">
    <citation type="submission" date="2016-10" db="EMBL/GenBank/DDBJ databases">
        <title>The genome sequence of Colletotrichum fioriniae PJ7.</title>
        <authorList>
            <person name="Baroncelli R."/>
        </authorList>
    </citation>
    <scope>NUCLEOTIDE SEQUENCE [LARGE SCALE GENOMIC DNA]</scope>
    <source>
        <strain evidence="2 3">Tom-12</strain>
    </source>
</reference>
<dbReference type="EMBL" id="MLFU01000020">
    <property type="protein sequence ID" value="KAK1499647.1"/>
    <property type="molecule type" value="Genomic_DNA"/>
</dbReference>
<keyword evidence="1" id="KW-0812">Transmembrane</keyword>
<organism evidence="2 3">
    <name type="scientific">Colletotrichum tamarilloi</name>
    <dbReference type="NCBI Taxonomy" id="1209934"/>
    <lineage>
        <taxon>Eukaryota</taxon>
        <taxon>Fungi</taxon>
        <taxon>Dikarya</taxon>
        <taxon>Ascomycota</taxon>
        <taxon>Pezizomycotina</taxon>
        <taxon>Sordariomycetes</taxon>
        <taxon>Hypocreomycetidae</taxon>
        <taxon>Glomerellales</taxon>
        <taxon>Glomerellaceae</taxon>
        <taxon>Colletotrichum</taxon>
        <taxon>Colletotrichum acutatum species complex</taxon>
    </lineage>
</organism>
<evidence type="ECO:0000313" key="3">
    <source>
        <dbReference type="Proteomes" id="UP001227543"/>
    </source>
</evidence>
<protein>
    <recommendedName>
        <fullName evidence="4">Oligosaccaryltransferase</fullName>
    </recommendedName>
</protein>
<comment type="caution">
    <text evidence="2">The sequence shown here is derived from an EMBL/GenBank/DDBJ whole genome shotgun (WGS) entry which is preliminary data.</text>
</comment>
<evidence type="ECO:0008006" key="4">
    <source>
        <dbReference type="Google" id="ProtNLM"/>
    </source>
</evidence>
<sequence>MSQSVCPTRFNCQSADAWEPNSDIAGLGVNLPQVLIGFMGTGYLVFALLVVHYLVAYEPELPPPRQTPDDERPSQAASLEHLRANPPDVSASNIVTHTDPVYWEPNPIDVNLLSWVRSWTAKLLVFLGASLPLVGQATSGHISRCFNK</sequence>
<dbReference type="GeneID" id="85407105"/>
<keyword evidence="3" id="KW-1185">Reference proteome</keyword>
<dbReference type="Proteomes" id="UP001227543">
    <property type="component" value="Unassembled WGS sequence"/>
</dbReference>
<proteinExistence type="predicted"/>
<feature type="transmembrane region" description="Helical" evidence="1">
    <location>
        <begin position="34"/>
        <end position="55"/>
    </location>
</feature>
<evidence type="ECO:0000256" key="1">
    <source>
        <dbReference type="SAM" id="Phobius"/>
    </source>
</evidence>
<name>A0ABQ9RAU9_9PEZI</name>
<gene>
    <name evidence="2" type="ORF">CTAM01_06841</name>
</gene>
<dbReference type="RefSeq" id="XP_060382369.1">
    <property type="nucleotide sequence ID" value="XM_060522867.1"/>
</dbReference>
<keyword evidence="1" id="KW-0472">Membrane</keyword>
<evidence type="ECO:0000313" key="2">
    <source>
        <dbReference type="EMBL" id="KAK1499647.1"/>
    </source>
</evidence>
<accession>A0ABQ9RAU9</accession>